<keyword evidence="4" id="KW-1185">Reference proteome</keyword>
<sequence length="340" mass="39202">MTSFRGKAILANRDIIDDIWVPKQMANSYDPDINPQGIINLCVAENKLCEDIICAKINECMPKQTDADWLYYASHPYGTISFRQAVCGVINEFFKPRTPVTAEQKSHFEDSGSYGASQIEKYYLKAVSEGFTVRGLVIINPDNPSGKIYSSEEITDILRVCEKYGLHAIVDEIYALTRYGYEPFTSILSIPNLPNIDRTHFMWGLSKDFCMNGYRCEWIREIFLPTNRKRLQKSYKTVTKFLDDLNIPHYKGQAGFYVWADFSKFLRSTASDDEFEFFKECAEEGVLVNPGTRFFTSERGCVRLVFTVPYNHLIESLKRIKVVCERRNKEKTTTEVIFKA</sequence>
<evidence type="ECO:0000313" key="3">
    <source>
        <dbReference type="EMBL" id="KAJ8302488.1"/>
    </source>
</evidence>
<evidence type="ECO:0000256" key="1">
    <source>
        <dbReference type="ARBA" id="ARBA00022898"/>
    </source>
</evidence>
<dbReference type="Pfam" id="PF00155">
    <property type="entry name" value="Aminotran_1_2"/>
    <property type="match status" value="2"/>
</dbReference>
<dbReference type="PANTHER" id="PTHR43795">
    <property type="entry name" value="BIFUNCTIONAL ASPARTATE AMINOTRANSFERASE AND GLUTAMATE/ASPARTATE-PREPHENATE AMINOTRANSFERASE-RELATED"/>
    <property type="match status" value="1"/>
</dbReference>
<dbReference type="InterPro" id="IPR050478">
    <property type="entry name" value="Ethylene_sulfur-biosynth"/>
</dbReference>
<dbReference type="Gene3D" id="3.90.1150.10">
    <property type="entry name" value="Aspartate Aminotransferase, domain 1"/>
    <property type="match status" value="2"/>
</dbReference>
<dbReference type="Proteomes" id="UP001217089">
    <property type="component" value="Unassembled WGS sequence"/>
</dbReference>
<feature type="domain" description="Aminotransferase class I/classII large" evidence="2">
    <location>
        <begin position="223"/>
        <end position="309"/>
    </location>
</feature>
<accession>A0ABQ9EGW0</accession>
<dbReference type="PANTHER" id="PTHR43795:SF39">
    <property type="entry name" value="AMINOTRANSFERASE CLASS I_CLASSII DOMAIN-CONTAINING PROTEIN"/>
    <property type="match status" value="1"/>
</dbReference>
<keyword evidence="1" id="KW-0663">Pyridoxal phosphate</keyword>
<dbReference type="Gene3D" id="3.40.640.10">
    <property type="entry name" value="Type I PLP-dependent aspartate aminotransferase-like (Major domain)"/>
    <property type="match status" value="1"/>
</dbReference>
<dbReference type="InterPro" id="IPR015424">
    <property type="entry name" value="PyrdxlP-dep_Trfase"/>
</dbReference>
<dbReference type="SUPFAM" id="SSF53383">
    <property type="entry name" value="PLP-dependent transferases"/>
    <property type="match status" value="1"/>
</dbReference>
<evidence type="ECO:0000313" key="4">
    <source>
        <dbReference type="Proteomes" id="UP001217089"/>
    </source>
</evidence>
<dbReference type="InterPro" id="IPR015422">
    <property type="entry name" value="PyrdxlP-dep_Trfase_small"/>
</dbReference>
<organism evidence="3 4">
    <name type="scientific">Tegillarca granosa</name>
    <name type="common">Malaysian cockle</name>
    <name type="synonym">Anadara granosa</name>
    <dbReference type="NCBI Taxonomy" id="220873"/>
    <lineage>
        <taxon>Eukaryota</taxon>
        <taxon>Metazoa</taxon>
        <taxon>Spiralia</taxon>
        <taxon>Lophotrochozoa</taxon>
        <taxon>Mollusca</taxon>
        <taxon>Bivalvia</taxon>
        <taxon>Autobranchia</taxon>
        <taxon>Pteriomorphia</taxon>
        <taxon>Arcoida</taxon>
        <taxon>Arcoidea</taxon>
        <taxon>Arcidae</taxon>
        <taxon>Tegillarca</taxon>
    </lineage>
</organism>
<gene>
    <name evidence="3" type="ORF">KUTeg_018884</name>
</gene>
<reference evidence="3 4" key="1">
    <citation type="submission" date="2022-12" db="EMBL/GenBank/DDBJ databases">
        <title>Chromosome-level genome of Tegillarca granosa.</title>
        <authorList>
            <person name="Kim J."/>
        </authorList>
    </citation>
    <scope>NUCLEOTIDE SEQUENCE [LARGE SCALE GENOMIC DNA]</scope>
    <source>
        <strain evidence="3">Teg-2019</strain>
        <tissue evidence="3">Adductor muscle</tissue>
    </source>
</reference>
<proteinExistence type="predicted"/>
<protein>
    <recommendedName>
        <fullName evidence="2">Aminotransferase class I/classII large domain-containing protein</fullName>
    </recommendedName>
</protein>
<dbReference type="InterPro" id="IPR004839">
    <property type="entry name" value="Aminotransferase_I/II_large"/>
</dbReference>
<comment type="caution">
    <text evidence="3">The sequence shown here is derived from an EMBL/GenBank/DDBJ whole genome shotgun (WGS) entry which is preliminary data.</text>
</comment>
<dbReference type="CDD" id="cd00609">
    <property type="entry name" value="AAT_like"/>
    <property type="match status" value="1"/>
</dbReference>
<dbReference type="PRINTS" id="PR00753">
    <property type="entry name" value="ACCSYNTHASE"/>
</dbReference>
<dbReference type="EMBL" id="JARBDR010000917">
    <property type="protein sequence ID" value="KAJ8302488.1"/>
    <property type="molecule type" value="Genomic_DNA"/>
</dbReference>
<evidence type="ECO:0000259" key="2">
    <source>
        <dbReference type="Pfam" id="PF00155"/>
    </source>
</evidence>
<name>A0ABQ9EGW0_TEGGR</name>
<dbReference type="InterPro" id="IPR015421">
    <property type="entry name" value="PyrdxlP-dep_Trfase_major"/>
</dbReference>
<feature type="domain" description="Aminotransferase class I/classII large" evidence="2">
    <location>
        <begin position="116"/>
        <end position="216"/>
    </location>
</feature>